<accession>A0A371CY90</accession>
<dbReference type="Proteomes" id="UP000256964">
    <property type="component" value="Unassembled WGS sequence"/>
</dbReference>
<evidence type="ECO:0000256" key="1">
    <source>
        <dbReference type="ARBA" id="ARBA00022723"/>
    </source>
</evidence>
<evidence type="ECO:0000313" key="7">
    <source>
        <dbReference type="EMBL" id="RDX45241.1"/>
    </source>
</evidence>
<feature type="domain" description="C2H2-type" evidence="6">
    <location>
        <begin position="213"/>
        <end position="242"/>
    </location>
</feature>
<dbReference type="GO" id="GO:0000977">
    <property type="term" value="F:RNA polymerase II transcription regulatory region sequence-specific DNA binding"/>
    <property type="evidence" value="ECO:0007669"/>
    <property type="project" value="TreeGrafter"/>
</dbReference>
<dbReference type="GO" id="GO:0008270">
    <property type="term" value="F:zinc ion binding"/>
    <property type="evidence" value="ECO:0007669"/>
    <property type="project" value="UniProtKB-KW"/>
</dbReference>
<dbReference type="PANTHER" id="PTHR24379:SF133">
    <property type="entry name" value="ZFP617 PROTEIN-RELATED"/>
    <property type="match status" value="1"/>
</dbReference>
<reference evidence="7 8" key="1">
    <citation type="journal article" date="2018" name="Biotechnol. Biofuels">
        <title>Integrative visual omics of the white-rot fungus Polyporus brumalis exposes the biotechnological potential of its oxidative enzymes for delignifying raw plant biomass.</title>
        <authorList>
            <person name="Miyauchi S."/>
            <person name="Rancon A."/>
            <person name="Drula E."/>
            <person name="Hage H."/>
            <person name="Chaduli D."/>
            <person name="Favel A."/>
            <person name="Grisel S."/>
            <person name="Henrissat B."/>
            <person name="Herpoel-Gimbert I."/>
            <person name="Ruiz-Duenas F.J."/>
            <person name="Chevret D."/>
            <person name="Hainaut M."/>
            <person name="Lin J."/>
            <person name="Wang M."/>
            <person name="Pangilinan J."/>
            <person name="Lipzen A."/>
            <person name="Lesage-Meessen L."/>
            <person name="Navarro D."/>
            <person name="Riley R."/>
            <person name="Grigoriev I.V."/>
            <person name="Zhou S."/>
            <person name="Raouche S."/>
            <person name="Rosso M.N."/>
        </authorList>
    </citation>
    <scope>NUCLEOTIDE SEQUENCE [LARGE SCALE GENOMIC DNA]</scope>
    <source>
        <strain evidence="7 8">BRFM 1820</strain>
    </source>
</reference>
<dbReference type="PANTHER" id="PTHR24379">
    <property type="entry name" value="KRAB AND ZINC FINGER DOMAIN-CONTAINING"/>
    <property type="match status" value="1"/>
</dbReference>
<keyword evidence="8" id="KW-1185">Reference proteome</keyword>
<dbReference type="Pfam" id="PF12874">
    <property type="entry name" value="zf-met"/>
    <property type="match status" value="1"/>
</dbReference>
<dbReference type="GO" id="GO:0000981">
    <property type="term" value="F:DNA-binding transcription factor activity, RNA polymerase II-specific"/>
    <property type="evidence" value="ECO:0007669"/>
    <property type="project" value="TreeGrafter"/>
</dbReference>
<evidence type="ECO:0000256" key="2">
    <source>
        <dbReference type="ARBA" id="ARBA00022737"/>
    </source>
</evidence>
<organism evidence="7 8">
    <name type="scientific">Lentinus brumalis</name>
    <dbReference type="NCBI Taxonomy" id="2498619"/>
    <lineage>
        <taxon>Eukaryota</taxon>
        <taxon>Fungi</taxon>
        <taxon>Dikarya</taxon>
        <taxon>Basidiomycota</taxon>
        <taxon>Agaricomycotina</taxon>
        <taxon>Agaricomycetes</taxon>
        <taxon>Polyporales</taxon>
        <taxon>Polyporaceae</taxon>
        <taxon>Lentinus</taxon>
    </lineage>
</organism>
<protein>
    <recommendedName>
        <fullName evidence="6">C2H2-type domain-containing protein</fullName>
    </recommendedName>
</protein>
<dbReference type="EMBL" id="KZ857439">
    <property type="protein sequence ID" value="RDX45241.1"/>
    <property type="molecule type" value="Genomic_DNA"/>
</dbReference>
<dbReference type="SMART" id="SM00355">
    <property type="entry name" value="ZnF_C2H2"/>
    <property type="match status" value="7"/>
</dbReference>
<dbReference type="STRING" id="139420.A0A371CY90"/>
<gene>
    <name evidence="7" type="ORF">OH76DRAFT_1486421</name>
</gene>
<dbReference type="InterPro" id="IPR013087">
    <property type="entry name" value="Znf_C2H2_type"/>
</dbReference>
<keyword evidence="4" id="KW-0862">Zinc</keyword>
<dbReference type="Gene3D" id="3.30.160.60">
    <property type="entry name" value="Classic Zinc Finger"/>
    <property type="match status" value="3"/>
</dbReference>
<dbReference type="GO" id="GO:0005634">
    <property type="term" value="C:nucleus"/>
    <property type="evidence" value="ECO:0007669"/>
    <property type="project" value="TreeGrafter"/>
</dbReference>
<dbReference type="OrthoDB" id="6077919at2759"/>
<dbReference type="InterPro" id="IPR036236">
    <property type="entry name" value="Znf_C2H2_sf"/>
</dbReference>
<evidence type="ECO:0000256" key="4">
    <source>
        <dbReference type="ARBA" id="ARBA00022833"/>
    </source>
</evidence>
<evidence type="ECO:0000259" key="6">
    <source>
        <dbReference type="PROSITE" id="PS50157"/>
    </source>
</evidence>
<dbReference type="PROSITE" id="PS00028">
    <property type="entry name" value="ZINC_FINGER_C2H2_1"/>
    <property type="match status" value="3"/>
</dbReference>
<sequence>MPECVRCDRWFNTERALEQHQDTSSRHHICYPCNKDFPTAHGLREHYIQSPRHMFCRFCDEHFDDREELNDHYYDAHWVCQACKVVFTGEVNLHEHCRQSHADQYCVPCKRMFQNANNLRQHKNSAIHRERTVVCPMKGCSRAFVSTAALVLHLESGTCTSGMTRAMVDQLIRKLDRGGIITNPARMIAGPSSSTPRVTDQWATDRAWNGNAYECYLCHRAFASLTALNAHLRSPAHSDKVYRCPNAWYGCGEEFRTLSAFLQHVESERCEVRRFRSQMDRFIDGLSKGAMRLTYH</sequence>
<dbReference type="Pfam" id="PF12171">
    <property type="entry name" value="zf-C2H2_jaz"/>
    <property type="match status" value="2"/>
</dbReference>
<keyword evidence="3 5" id="KW-0863">Zinc-finger</keyword>
<keyword evidence="1" id="KW-0479">Metal-binding</keyword>
<feature type="domain" description="C2H2-type" evidence="6">
    <location>
        <begin position="104"/>
        <end position="133"/>
    </location>
</feature>
<evidence type="ECO:0000256" key="5">
    <source>
        <dbReference type="PROSITE-ProRule" id="PRU00042"/>
    </source>
</evidence>
<feature type="domain" description="C2H2-type" evidence="6">
    <location>
        <begin position="78"/>
        <end position="106"/>
    </location>
</feature>
<dbReference type="Pfam" id="PF13912">
    <property type="entry name" value="zf-C2H2_6"/>
    <property type="match status" value="1"/>
</dbReference>
<name>A0A371CY90_9APHY</name>
<proteinExistence type="predicted"/>
<dbReference type="AlphaFoldDB" id="A0A371CY90"/>
<dbReference type="PROSITE" id="PS50157">
    <property type="entry name" value="ZINC_FINGER_C2H2_2"/>
    <property type="match status" value="3"/>
</dbReference>
<keyword evidence="2" id="KW-0677">Repeat</keyword>
<evidence type="ECO:0000256" key="3">
    <source>
        <dbReference type="ARBA" id="ARBA00022771"/>
    </source>
</evidence>
<dbReference type="InterPro" id="IPR022755">
    <property type="entry name" value="Znf_C2H2_jaz"/>
</dbReference>
<evidence type="ECO:0000313" key="8">
    <source>
        <dbReference type="Proteomes" id="UP000256964"/>
    </source>
</evidence>
<dbReference type="SUPFAM" id="SSF57667">
    <property type="entry name" value="beta-beta-alpha zinc fingers"/>
    <property type="match status" value="2"/>
</dbReference>